<comment type="subcellular location">
    <subcellularLocation>
        <location evidence="1">Cell envelope</location>
    </subcellularLocation>
</comment>
<comment type="caution">
    <text evidence="8">The sequence shown here is derived from an EMBL/GenBank/DDBJ whole genome shotgun (WGS) entry which is preliminary data.</text>
</comment>
<dbReference type="InterPro" id="IPR058624">
    <property type="entry name" value="MdtA-like_HH"/>
</dbReference>
<dbReference type="Proteomes" id="UP000029714">
    <property type="component" value="Unassembled WGS sequence"/>
</dbReference>
<comment type="similarity">
    <text evidence="2">Belongs to the membrane fusion protein (MFP) (TC 8.A.1) family.</text>
</comment>
<evidence type="ECO:0000313" key="7">
    <source>
        <dbReference type="EMBL" id="MWV68819.1"/>
    </source>
</evidence>
<dbReference type="InterPro" id="IPR058625">
    <property type="entry name" value="MdtA-like_BSH"/>
</dbReference>
<evidence type="ECO:0000256" key="2">
    <source>
        <dbReference type="ARBA" id="ARBA00009477"/>
    </source>
</evidence>
<keyword evidence="9" id="KW-1185">Reference proteome</keyword>
<dbReference type="Pfam" id="PF25876">
    <property type="entry name" value="HH_MFP_RND"/>
    <property type="match status" value="1"/>
</dbReference>
<dbReference type="GO" id="GO:0030313">
    <property type="term" value="C:cell envelope"/>
    <property type="evidence" value="ECO:0007669"/>
    <property type="project" value="UniProtKB-SubCell"/>
</dbReference>
<evidence type="ECO:0000259" key="5">
    <source>
        <dbReference type="Pfam" id="PF25944"/>
    </source>
</evidence>
<dbReference type="AlphaFoldDB" id="A0A347VRL3"/>
<gene>
    <name evidence="7" type="ORF">DCO61_01945</name>
    <name evidence="8" type="ORF">LS64_005745</name>
</gene>
<dbReference type="GO" id="GO:0046677">
    <property type="term" value="P:response to antibiotic"/>
    <property type="evidence" value="ECO:0007669"/>
    <property type="project" value="TreeGrafter"/>
</dbReference>
<evidence type="ECO:0000256" key="1">
    <source>
        <dbReference type="ARBA" id="ARBA00004196"/>
    </source>
</evidence>
<dbReference type="Gene3D" id="2.40.50.100">
    <property type="match status" value="1"/>
</dbReference>
<evidence type="ECO:0000313" key="8">
    <source>
        <dbReference type="EMBL" id="TLD94430.1"/>
    </source>
</evidence>
<evidence type="ECO:0000313" key="9">
    <source>
        <dbReference type="Proteomes" id="UP000029714"/>
    </source>
</evidence>
<dbReference type="PANTHER" id="PTHR30158">
    <property type="entry name" value="ACRA/E-RELATED COMPONENT OF DRUG EFFLUX TRANSPORTER"/>
    <property type="match status" value="1"/>
</dbReference>
<dbReference type="RefSeq" id="WP_064773690.1">
    <property type="nucleotide sequence ID" value="NZ_JRMP02000007.1"/>
</dbReference>
<proteinExistence type="inferred from homology"/>
<evidence type="ECO:0000259" key="6">
    <source>
        <dbReference type="Pfam" id="PF25967"/>
    </source>
</evidence>
<reference evidence="8 9" key="2">
    <citation type="journal article" date="2016" name="Infect. Immun.">
        <title>Helicobacter saguini, a Novel Helicobacter Isolated from Cotton-Top Tamarins with Ulcerative Colitis, Has Proinflammatory Properties and Induces Typhlocolitis and Dysplasia in Gnotobiotic IL-10-/- Mice.</title>
        <authorList>
            <person name="Shen Z."/>
            <person name="Mannion A."/>
            <person name="Whary M.T."/>
            <person name="Muthupalani S."/>
            <person name="Sheh A."/>
            <person name="Feng Y."/>
            <person name="Gong G."/>
            <person name="Vandamme P."/>
            <person name="Holcombe H.R."/>
            <person name="Paster B.J."/>
            <person name="Fox J.G."/>
        </authorList>
    </citation>
    <scope>NUCLEOTIDE SEQUENCE [LARGE SCALE GENOMIC DNA]</scope>
    <source>
        <strain evidence="8 9">MIT 97-6194</strain>
    </source>
</reference>
<dbReference type="InterPro" id="IPR058626">
    <property type="entry name" value="MdtA-like_b-barrel"/>
</dbReference>
<sequence length="481" mass="53703">MKNVILTMLISLALIACSSDKEQKQETPKMQVKGMVVKAQNMFLSFEYPARFKSVQQSSVYARVEGVLLAQDVKEGDIVKEGEHLFKIDPTRYQAKVNMAKAQYDAAKANFTKAEKDWLRVSKLYKQGVLTIDQYDTSQFNYASAKANVDNTKAALDDAMIDLGYTDVVASMSGRIGMRRYDVGNVVGRSGQDVLTTITQLSPIYAEFSIPSNDFYYMRHLNKDNIAVEFILNNGNTYEHKGKVDFIDSVLDTQTNSIKARAIVDNDKFALLPNDFVRVKLQGFEAQDVIAIPQSALLQDSQGSYVYTLKGDKPSITRVTLGQNLKDAFVLISSGLQNGDIVITSHLAKINPTISVSVDTSDSPSAPTNPPAEALLDSNIWNLDSKTAKDSIESNLQDSKKISIIESRFYRSIESNNLDSIKLVNLESRILNKLNSQGQIFLRFQSPTHSHPLKYKEILPLRISTNNLDSINITYRTTTLF</sequence>
<dbReference type="Pfam" id="PF25967">
    <property type="entry name" value="RND-MFP_C"/>
    <property type="match status" value="1"/>
</dbReference>
<dbReference type="EMBL" id="JRMP02000007">
    <property type="protein sequence ID" value="TLD94430.1"/>
    <property type="molecule type" value="Genomic_DNA"/>
</dbReference>
<dbReference type="InterPro" id="IPR006143">
    <property type="entry name" value="RND_pump_MFP"/>
</dbReference>
<reference evidence="7 10" key="4">
    <citation type="submission" date="2019-12" db="EMBL/GenBank/DDBJ databases">
        <title>Multi-Generational Helicobacter saguini Isolates.</title>
        <authorList>
            <person name="Mannion A."/>
            <person name="Shen Z."/>
            <person name="Fox J.G."/>
        </authorList>
    </citation>
    <scope>NUCLEOTIDE SEQUENCE [LARGE SCALE GENOMIC DNA]</scope>
    <source>
        <strain evidence="7">16-048</strain>
        <strain evidence="10">16-048 (F4)</strain>
    </source>
</reference>
<reference evidence="8 9" key="1">
    <citation type="journal article" date="2014" name="Genome Announc.">
        <title>Draft genome sequences of eight enterohepatic helicobacter species isolated from both laboratory and wild rodents.</title>
        <authorList>
            <person name="Sheh A."/>
            <person name="Shen Z."/>
            <person name="Fox J.G."/>
        </authorList>
    </citation>
    <scope>NUCLEOTIDE SEQUENCE [LARGE SCALE GENOMIC DNA]</scope>
    <source>
        <strain evidence="8 9">MIT 97-6194</strain>
    </source>
</reference>
<dbReference type="InterPro" id="IPR058627">
    <property type="entry name" value="MdtA-like_C"/>
</dbReference>
<name>A0A347VRL3_9HELI</name>
<dbReference type="Gene3D" id="2.40.420.20">
    <property type="match status" value="1"/>
</dbReference>
<protein>
    <submittedName>
        <fullName evidence="8">Efflux RND transporter periplasmic adaptor subunit</fullName>
    </submittedName>
</protein>
<dbReference type="NCBIfam" id="TIGR01730">
    <property type="entry name" value="RND_mfp"/>
    <property type="match status" value="1"/>
</dbReference>
<dbReference type="Pfam" id="PF25917">
    <property type="entry name" value="BSH_RND"/>
    <property type="match status" value="1"/>
</dbReference>
<organism evidence="8 9">
    <name type="scientific">Helicobacter saguini</name>
    <dbReference type="NCBI Taxonomy" id="1548018"/>
    <lineage>
        <taxon>Bacteria</taxon>
        <taxon>Pseudomonadati</taxon>
        <taxon>Campylobacterota</taxon>
        <taxon>Epsilonproteobacteria</taxon>
        <taxon>Campylobacterales</taxon>
        <taxon>Helicobacteraceae</taxon>
        <taxon>Helicobacter</taxon>
    </lineage>
</organism>
<feature type="domain" description="Multidrug resistance protein MdtA-like barrel-sandwich hybrid" evidence="4">
    <location>
        <begin position="57"/>
        <end position="198"/>
    </location>
</feature>
<accession>A0A347VRL3</accession>
<dbReference type="GO" id="GO:0005886">
    <property type="term" value="C:plasma membrane"/>
    <property type="evidence" value="ECO:0007669"/>
    <property type="project" value="TreeGrafter"/>
</dbReference>
<dbReference type="Gene3D" id="2.40.30.170">
    <property type="match status" value="1"/>
</dbReference>
<feature type="domain" description="Multidrug resistance protein MdtA-like C-terminal permuted SH3" evidence="6">
    <location>
        <begin position="288"/>
        <end position="347"/>
    </location>
</feature>
<evidence type="ECO:0000313" key="10">
    <source>
        <dbReference type="Proteomes" id="UP000477070"/>
    </source>
</evidence>
<feature type="domain" description="Multidrug resistance protein MdtA-like beta-barrel" evidence="5">
    <location>
        <begin position="203"/>
        <end position="282"/>
    </location>
</feature>
<reference evidence="8" key="3">
    <citation type="submission" date="2018-04" db="EMBL/GenBank/DDBJ databases">
        <authorList>
            <person name="Sheh A."/>
            <person name="Shen Z."/>
            <person name="Mannion A.J."/>
            <person name="Fox J.G."/>
        </authorList>
    </citation>
    <scope>NUCLEOTIDE SEQUENCE</scope>
    <source>
        <strain evidence="8">MIT 97-6194</strain>
    </source>
</reference>
<dbReference type="Proteomes" id="UP000477070">
    <property type="component" value="Unassembled WGS sequence"/>
</dbReference>
<feature type="domain" description="Multidrug resistance protein MdtA-like alpha-helical hairpin" evidence="3">
    <location>
        <begin position="98"/>
        <end position="166"/>
    </location>
</feature>
<dbReference type="EMBL" id="QBIU01000001">
    <property type="protein sequence ID" value="MWV68819.1"/>
    <property type="molecule type" value="Genomic_DNA"/>
</dbReference>
<dbReference type="SUPFAM" id="SSF111369">
    <property type="entry name" value="HlyD-like secretion proteins"/>
    <property type="match status" value="1"/>
</dbReference>
<dbReference type="PROSITE" id="PS51257">
    <property type="entry name" value="PROKAR_LIPOPROTEIN"/>
    <property type="match status" value="1"/>
</dbReference>
<dbReference type="OrthoDB" id="9772050at2"/>
<dbReference type="Gene3D" id="1.10.287.470">
    <property type="entry name" value="Helix hairpin bin"/>
    <property type="match status" value="1"/>
</dbReference>
<evidence type="ECO:0000259" key="3">
    <source>
        <dbReference type="Pfam" id="PF25876"/>
    </source>
</evidence>
<dbReference type="GO" id="GO:0022857">
    <property type="term" value="F:transmembrane transporter activity"/>
    <property type="evidence" value="ECO:0007669"/>
    <property type="project" value="InterPro"/>
</dbReference>
<evidence type="ECO:0000259" key="4">
    <source>
        <dbReference type="Pfam" id="PF25917"/>
    </source>
</evidence>
<dbReference type="Pfam" id="PF25944">
    <property type="entry name" value="Beta-barrel_RND"/>
    <property type="match status" value="1"/>
</dbReference>